<dbReference type="GO" id="GO:0006355">
    <property type="term" value="P:regulation of DNA-templated transcription"/>
    <property type="evidence" value="ECO:0007669"/>
    <property type="project" value="InterPro"/>
</dbReference>
<dbReference type="AlphaFoldDB" id="A0A175Y9N2"/>
<dbReference type="InterPro" id="IPR021998">
    <property type="entry name" value="Alfin_N"/>
</dbReference>
<organism evidence="1 2">
    <name type="scientific">Daucus carota subsp. sativus</name>
    <name type="common">Carrot</name>
    <dbReference type="NCBI Taxonomy" id="79200"/>
    <lineage>
        <taxon>Eukaryota</taxon>
        <taxon>Viridiplantae</taxon>
        <taxon>Streptophyta</taxon>
        <taxon>Embryophyta</taxon>
        <taxon>Tracheophyta</taxon>
        <taxon>Spermatophyta</taxon>
        <taxon>Magnoliopsida</taxon>
        <taxon>eudicotyledons</taxon>
        <taxon>Gunneridae</taxon>
        <taxon>Pentapetalae</taxon>
        <taxon>asterids</taxon>
        <taxon>campanulids</taxon>
        <taxon>Apiales</taxon>
        <taxon>Apiaceae</taxon>
        <taxon>Apioideae</taxon>
        <taxon>Scandiceae</taxon>
        <taxon>Daucinae</taxon>
        <taxon>Daucus</taxon>
        <taxon>Daucus sect. Daucus</taxon>
    </lineage>
</organism>
<dbReference type="Gramene" id="KZM80294">
    <property type="protein sequence ID" value="KZM80294"/>
    <property type="gene ID" value="DCAR_031987"/>
</dbReference>
<evidence type="ECO:0000313" key="2">
    <source>
        <dbReference type="Proteomes" id="UP000077755"/>
    </source>
</evidence>
<accession>A0A175Y9N2</accession>
<dbReference type="Proteomes" id="UP000077755">
    <property type="component" value="Chromosome 2"/>
</dbReference>
<dbReference type="GO" id="GO:0042393">
    <property type="term" value="F:histone binding"/>
    <property type="evidence" value="ECO:0007669"/>
    <property type="project" value="InterPro"/>
</dbReference>
<protein>
    <submittedName>
        <fullName evidence="1">Uncharacterized protein</fullName>
    </submittedName>
</protein>
<keyword evidence="2" id="KW-1185">Reference proteome</keyword>
<gene>
    <name evidence="1" type="ORF">DCAR_0205316</name>
</gene>
<reference evidence="1" key="2">
    <citation type="submission" date="2022-03" db="EMBL/GenBank/DDBJ databases">
        <title>Draft title - Genomic analysis of global carrot germplasm unveils the trajectory of domestication and the origin of high carotenoid orange carrot.</title>
        <authorList>
            <person name="Iorizzo M."/>
            <person name="Ellison S."/>
            <person name="Senalik D."/>
            <person name="Macko-Podgorni A."/>
            <person name="Grzebelus D."/>
            <person name="Bostan H."/>
            <person name="Rolling W."/>
            <person name="Curaba J."/>
            <person name="Simon P."/>
        </authorList>
    </citation>
    <scope>NUCLEOTIDE SEQUENCE</scope>
    <source>
        <tissue evidence="1">Leaf</tissue>
    </source>
</reference>
<reference evidence="1" key="1">
    <citation type="journal article" date="2016" name="Nat. Genet.">
        <title>A high-quality carrot genome assembly provides new insights into carotenoid accumulation and asterid genome evolution.</title>
        <authorList>
            <person name="Iorizzo M."/>
            <person name="Ellison S."/>
            <person name="Senalik D."/>
            <person name="Zeng P."/>
            <person name="Satapoomin P."/>
            <person name="Huang J."/>
            <person name="Bowman M."/>
            <person name="Iovene M."/>
            <person name="Sanseverino W."/>
            <person name="Cavagnaro P."/>
            <person name="Yildiz M."/>
            <person name="Macko-Podgorni A."/>
            <person name="Moranska E."/>
            <person name="Grzebelus E."/>
            <person name="Grzebelus D."/>
            <person name="Ashrafi H."/>
            <person name="Zheng Z."/>
            <person name="Cheng S."/>
            <person name="Spooner D."/>
            <person name="Van Deynze A."/>
            <person name="Simon P."/>
        </authorList>
    </citation>
    <scope>NUCLEOTIDE SEQUENCE</scope>
    <source>
        <tissue evidence="1">Leaf</tissue>
    </source>
</reference>
<dbReference type="Pfam" id="PF12165">
    <property type="entry name" value="Alfin"/>
    <property type="match status" value="1"/>
</dbReference>
<evidence type="ECO:0000313" key="1">
    <source>
        <dbReference type="EMBL" id="WOG86116.1"/>
    </source>
</evidence>
<dbReference type="EMBL" id="CP093344">
    <property type="protein sequence ID" value="WOG86116.1"/>
    <property type="molecule type" value="Genomic_DNA"/>
</dbReference>
<proteinExistence type="predicted"/>
<sequence length="77" mass="8628">MKLTLISTKLLLSSINLIEVKARSSITLQKLQSCSLGVQRSKSQLEKENLCLYGLPSEKWEVNLPVEEVPPDCQSQL</sequence>
<name>A0A175Y9N2_DAUCS</name>